<dbReference type="Gene3D" id="3.30.1330.60">
    <property type="entry name" value="OmpA-like domain"/>
    <property type="match status" value="1"/>
</dbReference>
<feature type="compositionally biased region" description="Polar residues" evidence="1">
    <location>
        <begin position="245"/>
        <end position="262"/>
    </location>
</feature>
<name>A0ABQ3D4I4_9ACTN</name>
<dbReference type="InterPro" id="IPR036737">
    <property type="entry name" value="OmpA-like_sf"/>
</dbReference>
<dbReference type="EMBL" id="BMVN01000035">
    <property type="protein sequence ID" value="GHA55364.1"/>
    <property type="molecule type" value="Genomic_DNA"/>
</dbReference>
<comment type="caution">
    <text evidence="2">The sequence shown here is derived from an EMBL/GenBank/DDBJ whole genome shotgun (WGS) entry which is preliminary data.</text>
</comment>
<feature type="compositionally biased region" description="Basic and acidic residues" evidence="1">
    <location>
        <begin position="263"/>
        <end position="273"/>
    </location>
</feature>
<evidence type="ECO:0008006" key="4">
    <source>
        <dbReference type="Google" id="ProtNLM"/>
    </source>
</evidence>
<feature type="region of interest" description="Disordered" evidence="1">
    <location>
        <begin position="202"/>
        <end position="288"/>
    </location>
</feature>
<dbReference type="RefSeq" id="WP_189892707.1">
    <property type="nucleotide sequence ID" value="NZ_BMVN01000035.1"/>
</dbReference>
<accession>A0ABQ3D4I4</accession>
<proteinExistence type="predicted"/>
<sequence length="440" mass="47821">MAQNPDAGLVMIACNAGAYDDGLAQQVADHLERPVYAAAGKIYIEDYQSPPRPWISMTPSGATGEFITVQPRLGQETEVSFHQGGVKMPADQQRLIERFASRAADAARRAGTDPKQKPVITIVGYASGRRGDSDGIDTGQERAEAVTAWLQQSLRHRLGEGRLDDVVTVTLSRGEDLPQSALDTGRDRSSLLRRATITLHAPTLRDNDESDEDEDFEPLAFNAGPAGPSGPPGRRSVQRSADRVPTTQTPAVPRPSAQSVTDQLERMDLDRTSRSVGRGNEGDGTQTYPLVDPAVAERWRATFSSARRTLRDLPDQQKLVETAAQIVAGHHVPPPGQHSPMPANARAYQDLYSNVVYAVAVQLHADRRHPQPHQGAISLAQQAAAEFRTAPPARRTDPAPPDTGASRPSTSRHQAGHAPRSERHGGHQRDNRRDGRDEAR</sequence>
<feature type="compositionally biased region" description="Acidic residues" evidence="1">
    <location>
        <begin position="208"/>
        <end position="217"/>
    </location>
</feature>
<protein>
    <recommendedName>
        <fullName evidence="4">OmpA-like domain-containing protein</fullName>
    </recommendedName>
</protein>
<evidence type="ECO:0000256" key="1">
    <source>
        <dbReference type="SAM" id="MobiDB-lite"/>
    </source>
</evidence>
<reference evidence="3" key="1">
    <citation type="journal article" date="2019" name="Int. J. Syst. Evol. Microbiol.">
        <title>The Global Catalogue of Microorganisms (GCM) 10K type strain sequencing project: providing services to taxonomists for standard genome sequencing and annotation.</title>
        <authorList>
            <consortium name="The Broad Institute Genomics Platform"/>
            <consortium name="The Broad Institute Genome Sequencing Center for Infectious Disease"/>
            <person name="Wu L."/>
            <person name="Ma J."/>
        </authorList>
    </citation>
    <scope>NUCLEOTIDE SEQUENCE [LARGE SCALE GENOMIC DNA]</scope>
    <source>
        <strain evidence="3">JCM 4733</strain>
    </source>
</reference>
<feature type="compositionally biased region" description="Basic and acidic residues" evidence="1">
    <location>
        <begin position="419"/>
        <end position="440"/>
    </location>
</feature>
<keyword evidence="3" id="KW-1185">Reference proteome</keyword>
<dbReference type="SUPFAM" id="SSF103088">
    <property type="entry name" value="OmpA-like"/>
    <property type="match status" value="1"/>
</dbReference>
<dbReference type="Proteomes" id="UP000653644">
    <property type="component" value="Unassembled WGS sequence"/>
</dbReference>
<evidence type="ECO:0000313" key="3">
    <source>
        <dbReference type="Proteomes" id="UP000653644"/>
    </source>
</evidence>
<gene>
    <name evidence="2" type="ORF">GCM10010345_70010</name>
</gene>
<feature type="region of interest" description="Disordered" evidence="1">
    <location>
        <begin position="368"/>
        <end position="440"/>
    </location>
</feature>
<organism evidence="2 3">
    <name type="scientific">Streptomyces canarius</name>
    <dbReference type="NCBI Taxonomy" id="285453"/>
    <lineage>
        <taxon>Bacteria</taxon>
        <taxon>Bacillati</taxon>
        <taxon>Actinomycetota</taxon>
        <taxon>Actinomycetes</taxon>
        <taxon>Kitasatosporales</taxon>
        <taxon>Streptomycetaceae</taxon>
        <taxon>Streptomyces</taxon>
    </lineage>
</organism>
<evidence type="ECO:0000313" key="2">
    <source>
        <dbReference type="EMBL" id="GHA55364.1"/>
    </source>
</evidence>